<keyword evidence="1" id="KW-0813">Transport</keyword>
<evidence type="ECO:0000313" key="5">
    <source>
        <dbReference type="Proteomes" id="UP001152320"/>
    </source>
</evidence>
<dbReference type="PANTHER" id="PTHR10117:SF54">
    <property type="entry name" value="TRANSIENT RECEPTOR POTENTIAL-GAMMA PROTEIN"/>
    <property type="match status" value="1"/>
</dbReference>
<keyword evidence="4" id="KW-0675">Receptor</keyword>
<evidence type="ECO:0000256" key="1">
    <source>
        <dbReference type="ARBA" id="ARBA00022448"/>
    </source>
</evidence>
<comment type="caution">
    <text evidence="4">The sequence shown here is derived from an EMBL/GenBank/DDBJ whole genome shotgun (WGS) entry which is preliminary data.</text>
</comment>
<dbReference type="GO" id="GO:0015279">
    <property type="term" value="F:store-operated calcium channel activity"/>
    <property type="evidence" value="ECO:0007669"/>
    <property type="project" value="TreeGrafter"/>
</dbReference>
<name>A0A9Q1H754_HOLLE</name>
<dbReference type="GO" id="GO:0034703">
    <property type="term" value="C:cation channel complex"/>
    <property type="evidence" value="ECO:0007669"/>
    <property type="project" value="TreeGrafter"/>
</dbReference>
<evidence type="ECO:0000256" key="3">
    <source>
        <dbReference type="ARBA" id="ARBA00023303"/>
    </source>
</evidence>
<keyword evidence="5" id="KW-1185">Reference proteome</keyword>
<evidence type="ECO:0000313" key="4">
    <source>
        <dbReference type="EMBL" id="KAJ8034890.1"/>
    </source>
</evidence>
<dbReference type="AlphaFoldDB" id="A0A9Q1H754"/>
<dbReference type="GO" id="GO:0051480">
    <property type="term" value="P:regulation of cytosolic calcium ion concentration"/>
    <property type="evidence" value="ECO:0007669"/>
    <property type="project" value="TreeGrafter"/>
</dbReference>
<dbReference type="GO" id="GO:0005886">
    <property type="term" value="C:plasma membrane"/>
    <property type="evidence" value="ECO:0007669"/>
    <property type="project" value="TreeGrafter"/>
</dbReference>
<keyword evidence="2" id="KW-0406">Ion transport</keyword>
<dbReference type="Proteomes" id="UP001152320">
    <property type="component" value="Chromosome 10"/>
</dbReference>
<dbReference type="EMBL" id="JAIZAY010000010">
    <property type="protein sequence ID" value="KAJ8034890.1"/>
    <property type="molecule type" value="Genomic_DNA"/>
</dbReference>
<evidence type="ECO:0000256" key="2">
    <source>
        <dbReference type="ARBA" id="ARBA00023065"/>
    </source>
</evidence>
<gene>
    <name evidence="4" type="ORF">HOLleu_21911</name>
</gene>
<accession>A0A9Q1H754</accession>
<dbReference type="GO" id="GO:0070679">
    <property type="term" value="F:inositol 1,4,5 trisphosphate binding"/>
    <property type="evidence" value="ECO:0007669"/>
    <property type="project" value="TreeGrafter"/>
</dbReference>
<keyword evidence="3" id="KW-0407">Ion channel</keyword>
<dbReference type="InterPro" id="IPR002153">
    <property type="entry name" value="TRPC_channel"/>
</dbReference>
<organism evidence="4 5">
    <name type="scientific">Holothuria leucospilota</name>
    <name type="common">Black long sea cucumber</name>
    <name type="synonym">Mertensiothuria leucospilota</name>
    <dbReference type="NCBI Taxonomy" id="206669"/>
    <lineage>
        <taxon>Eukaryota</taxon>
        <taxon>Metazoa</taxon>
        <taxon>Echinodermata</taxon>
        <taxon>Eleutherozoa</taxon>
        <taxon>Echinozoa</taxon>
        <taxon>Holothuroidea</taxon>
        <taxon>Aspidochirotacea</taxon>
        <taxon>Aspidochirotida</taxon>
        <taxon>Holothuriidae</taxon>
        <taxon>Holothuria</taxon>
    </lineage>
</organism>
<proteinExistence type="predicted"/>
<dbReference type="PANTHER" id="PTHR10117">
    <property type="entry name" value="TRANSIENT RECEPTOR POTENTIAL CHANNEL"/>
    <property type="match status" value="1"/>
</dbReference>
<dbReference type="OrthoDB" id="2373987at2759"/>
<protein>
    <submittedName>
        <fullName evidence="4">Short transient receptor potential channel 3</fullName>
    </submittedName>
</protein>
<sequence length="335" mass="39445">MSNVYNVVEVYPKKMAATSDSLSMYLYVQPSIIFSYATLSPSMMKPIIITFNKIPHSFAIVQARAVFVRFENVQRENADTEWKFHRTYLWMSFLDESFTVPPPFNLMPQIGSALKNCWRRIKRCFLCRRLKRKGNSTNGITAMRDEISMDSLNATDVSQSNTLDSTMIVDERSYKRVMMTLVERYIAERTSHERKLEGDITVADMRNLKNDVVGLRYNLFKEVWCINEKLQIGTTESNHIDTEMTSVIDVFNALAKNKEDLEKFERDVNRWLRNLVERLKNLPDIESLTLARYPAHKSVRRSSNTVEEMVDYYESLKRQKTRRNRKRQLMRELLK</sequence>
<reference evidence="4" key="1">
    <citation type="submission" date="2021-10" db="EMBL/GenBank/DDBJ databases">
        <title>Tropical sea cucumber genome reveals ecological adaptation and Cuvierian tubules defense mechanism.</title>
        <authorList>
            <person name="Chen T."/>
        </authorList>
    </citation>
    <scope>NUCLEOTIDE SEQUENCE</scope>
    <source>
        <strain evidence="4">Nanhai2018</strain>
        <tissue evidence="4">Muscle</tissue>
    </source>
</reference>